<accession>A0A917XX54</accession>
<evidence type="ECO:0000313" key="2">
    <source>
        <dbReference type="Proteomes" id="UP000624041"/>
    </source>
</evidence>
<evidence type="ECO:0000313" key="1">
    <source>
        <dbReference type="EMBL" id="GGN57827.1"/>
    </source>
</evidence>
<dbReference type="InterPro" id="IPR038765">
    <property type="entry name" value="Papain-like_cys_pep_sf"/>
</dbReference>
<dbReference type="RefSeq" id="WP_188856970.1">
    <property type="nucleotide sequence ID" value="NZ_BMOS01000011.1"/>
</dbReference>
<dbReference type="AlphaFoldDB" id="A0A917XX54"/>
<dbReference type="SUPFAM" id="SSF54001">
    <property type="entry name" value="Cysteine proteinases"/>
    <property type="match status" value="1"/>
</dbReference>
<organism evidence="1 2">
    <name type="scientific">Oceanobacillus indicireducens</name>
    <dbReference type="NCBI Taxonomy" id="1004261"/>
    <lineage>
        <taxon>Bacteria</taxon>
        <taxon>Bacillati</taxon>
        <taxon>Bacillota</taxon>
        <taxon>Bacilli</taxon>
        <taxon>Bacillales</taxon>
        <taxon>Bacillaceae</taxon>
        <taxon>Oceanobacillus</taxon>
    </lineage>
</organism>
<dbReference type="EMBL" id="BMOS01000011">
    <property type="protein sequence ID" value="GGN57827.1"/>
    <property type="molecule type" value="Genomic_DNA"/>
</dbReference>
<gene>
    <name evidence="1" type="ORF">GCM10007971_19200</name>
</gene>
<sequence>MNRKTNDEEAAISHYYPGTNIKMQPGDVLYSHKYALSSFLVGHTGIVGMNYRIYHVNRWKEFGHADSMPIYLSRHRKGELITILRHSNEQEAIHSTKWAMQHYDKVQRYTYVRDLTRLDANYCSKFIWQAFYFGTEGQVDLLQKRKRKSYKKFVMPGAIYRRLEKIASFENTLYQ</sequence>
<name>A0A917XX54_9BACI</name>
<protein>
    <submittedName>
        <fullName evidence="1">Uncharacterized protein</fullName>
    </submittedName>
</protein>
<reference evidence="1" key="1">
    <citation type="journal article" date="2014" name="Int. J. Syst. Evol. Microbiol.">
        <title>Complete genome sequence of Corynebacterium casei LMG S-19264T (=DSM 44701T), isolated from a smear-ripened cheese.</title>
        <authorList>
            <consortium name="US DOE Joint Genome Institute (JGI-PGF)"/>
            <person name="Walter F."/>
            <person name="Albersmeier A."/>
            <person name="Kalinowski J."/>
            <person name="Ruckert C."/>
        </authorList>
    </citation>
    <scope>NUCLEOTIDE SEQUENCE</scope>
    <source>
        <strain evidence="1">JCM 17251</strain>
    </source>
</reference>
<reference evidence="1" key="2">
    <citation type="submission" date="2020-09" db="EMBL/GenBank/DDBJ databases">
        <authorList>
            <person name="Sun Q."/>
            <person name="Ohkuma M."/>
        </authorList>
    </citation>
    <scope>NUCLEOTIDE SEQUENCE</scope>
    <source>
        <strain evidence="1">JCM 17251</strain>
    </source>
</reference>
<keyword evidence="2" id="KW-1185">Reference proteome</keyword>
<comment type="caution">
    <text evidence="1">The sequence shown here is derived from an EMBL/GenBank/DDBJ whole genome shotgun (WGS) entry which is preliminary data.</text>
</comment>
<proteinExistence type="predicted"/>
<dbReference type="Gene3D" id="3.90.1720.10">
    <property type="entry name" value="endopeptidase domain like (from Nostoc punctiforme)"/>
    <property type="match status" value="1"/>
</dbReference>
<dbReference type="Proteomes" id="UP000624041">
    <property type="component" value="Unassembled WGS sequence"/>
</dbReference>